<feature type="transmembrane region" description="Helical" evidence="1">
    <location>
        <begin position="39"/>
        <end position="57"/>
    </location>
</feature>
<keyword evidence="1" id="KW-0472">Membrane</keyword>
<dbReference type="RefSeq" id="WP_324693993.1">
    <property type="nucleotide sequence ID" value="NZ_JAYMYJ010000047.1"/>
</dbReference>
<dbReference type="InterPro" id="IPR000792">
    <property type="entry name" value="Tscrpt_reg_LuxR_C"/>
</dbReference>
<reference evidence="4" key="1">
    <citation type="submission" date="2023-07" db="EMBL/GenBank/DDBJ databases">
        <title>The carbon used by Thiothrix.</title>
        <authorList>
            <person name="Chen L."/>
        </authorList>
    </citation>
    <scope>NUCLEOTIDE SEQUENCE [LARGE SCALE GENOMIC DNA]</scope>
</reference>
<dbReference type="SUPFAM" id="SSF46894">
    <property type="entry name" value="C-terminal effector domain of the bipartite response regulators"/>
    <property type="match status" value="1"/>
</dbReference>
<evidence type="ECO:0000259" key="2">
    <source>
        <dbReference type="SMART" id="SM00421"/>
    </source>
</evidence>
<dbReference type="EMBL" id="JAYMYJ010000047">
    <property type="protein sequence ID" value="MEB4590635.1"/>
    <property type="molecule type" value="Genomic_DNA"/>
</dbReference>
<name>A0ABU6CUX5_9GAMM</name>
<dbReference type="InterPro" id="IPR016032">
    <property type="entry name" value="Sig_transdc_resp-reg_C-effctor"/>
</dbReference>
<protein>
    <submittedName>
        <fullName evidence="3">LuxR C-terminal-related transcriptional regulator</fullName>
    </submittedName>
</protein>
<dbReference type="Gene3D" id="1.10.10.10">
    <property type="entry name" value="Winged helix-like DNA-binding domain superfamily/Winged helix DNA-binding domain"/>
    <property type="match status" value="1"/>
</dbReference>
<proteinExistence type="predicted"/>
<dbReference type="InterPro" id="IPR036388">
    <property type="entry name" value="WH-like_DNA-bd_sf"/>
</dbReference>
<keyword evidence="4" id="KW-1185">Reference proteome</keyword>
<organism evidence="3 4">
    <name type="scientific">Candidatus Thiothrix phosphatis</name>
    <dbReference type="NCBI Taxonomy" id="3112415"/>
    <lineage>
        <taxon>Bacteria</taxon>
        <taxon>Pseudomonadati</taxon>
        <taxon>Pseudomonadota</taxon>
        <taxon>Gammaproteobacteria</taxon>
        <taxon>Thiotrichales</taxon>
        <taxon>Thiotrichaceae</taxon>
        <taxon>Thiothrix</taxon>
    </lineage>
</organism>
<evidence type="ECO:0000313" key="4">
    <source>
        <dbReference type="Proteomes" id="UP001308005"/>
    </source>
</evidence>
<keyword evidence="1" id="KW-0812">Transmembrane</keyword>
<evidence type="ECO:0000313" key="3">
    <source>
        <dbReference type="EMBL" id="MEB4590635.1"/>
    </source>
</evidence>
<feature type="domain" description="HTH luxR-type" evidence="2">
    <location>
        <begin position="104"/>
        <end position="161"/>
    </location>
</feature>
<gene>
    <name evidence="3" type="ORF">VSS37_06570</name>
</gene>
<sequence length="170" mass="19601">MYPRKETLLIALLIIVAVLHTYGFTLDLYKADRNALHLSVDAIVVLISFAGAGYLLWENQRKRREIESLRLQLHSSHARITTLHQKLQQAGQGYLELIQQQLDEWQLSPTEKEIALLLLKGLSFDEIAAIRQTKEKTVRQQAIAVYRKSGLNGRHEFAGWFFEDFLTDKP</sequence>
<dbReference type="Proteomes" id="UP001308005">
    <property type="component" value="Unassembled WGS sequence"/>
</dbReference>
<comment type="caution">
    <text evidence="3">The sequence shown here is derived from an EMBL/GenBank/DDBJ whole genome shotgun (WGS) entry which is preliminary data.</text>
</comment>
<dbReference type="SMART" id="SM00421">
    <property type="entry name" value="HTH_LUXR"/>
    <property type="match status" value="1"/>
</dbReference>
<accession>A0ABU6CUX5</accession>
<evidence type="ECO:0000256" key="1">
    <source>
        <dbReference type="SAM" id="Phobius"/>
    </source>
</evidence>
<keyword evidence="1" id="KW-1133">Transmembrane helix</keyword>